<feature type="transmembrane region" description="Helical" evidence="13">
    <location>
        <begin position="1451"/>
        <end position="1471"/>
    </location>
</feature>
<dbReference type="CDD" id="cd16020">
    <property type="entry name" value="GPI_EPT_1"/>
    <property type="match status" value="1"/>
</dbReference>
<evidence type="ECO:0000313" key="15">
    <source>
        <dbReference type="EMBL" id="PVZ97748.1"/>
    </source>
</evidence>
<keyword evidence="6" id="KW-0808">Transferase</keyword>
<evidence type="ECO:0000256" key="13">
    <source>
        <dbReference type="SAM" id="Phobius"/>
    </source>
</evidence>
<evidence type="ECO:0000313" key="16">
    <source>
        <dbReference type="Proteomes" id="UP000245591"/>
    </source>
</evidence>
<dbReference type="GO" id="GO:0051377">
    <property type="term" value="F:mannose-ethanolamine phosphotransferase activity"/>
    <property type="evidence" value="ECO:0007669"/>
    <property type="project" value="InterPro"/>
</dbReference>
<dbReference type="InterPro" id="IPR030395">
    <property type="entry name" value="GP_PDE_dom"/>
</dbReference>
<comment type="caution">
    <text evidence="15">The sequence shown here is derived from an EMBL/GenBank/DDBJ whole genome shotgun (WGS) entry which is preliminary data.</text>
</comment>
<evidence type="ECO:0000256" key="1">
    <source>
        <dbReference type="ARBA" id="ARBA00004477"/>
    </source>
</evidence>
<dbReference type="SUPFAM" id="SSF51695">
    <property type="entry name" value="PLC-like phosphodiesterases"/>
    <property type="match status" value="1"/>
</dbReference>
<dbReference type="InterPro" id="IPR037671">
    <property type="entry name" value="PIGN_N"/>
</dbReference>
<feature type="transmembrane region" description="Helical" evidence="13">
    <location>
        <begin position="1578"/>
        <end position="1596"/>
    </location>
</feature>
<evidence type="ECO:0000259" key="14">
    <source>
        <dbReference type="PROSITE" id="PS51704"/>
    </source>
</evidence>
<keyword evidence="5" id="KW-0337">GPI-anchor biosynthesis</keyword>
<evidence type="ECO:0000256" key="5">
    <source>
        <dbReference type="ARBA" id="ARBA00022502"/>
    </source>
</evidence>
<dbReference type="GO" id="GO:0008081">
    <property type="term" value="F:phosphoric diester hydrolase activity"/>
    <property type="evidence" value="ECO:0007669"/>
    <property type="project" value="InterPro"/>
</dbReference>
<keyword evidence="16" id="KW-1185">Reference proteome</keyword>
<name>A0A2U1IY67_SMIAN</name>
<evidence type="ECO:0000256" key="8">
    <source>
        <dbReference type="ARBA" id="ARBA00022824"/>
    </source>
</evidence>
<dbReference type="PANTHER" id="PTHR12250">
    <property type="entry name" value="PHOSPHATIDYLINOSITOL GLYCAN, CLASS N"/>
    <property type="match status" value="1"/>
</dbReference>
<evidence type="ECO:0000256" key="3">
    <source>
        <dbReference type="ARBA" id="ARBA00008400"/>
    </source>
</evidence>
<dbReference type="Pfam" id="PF04987">
    <property type="entry name" value="PigN"/>
    <property type="match status" value="1"/>
</dbReference>
<feature type="transmembrane region" description="Helical" evidence="13">
    <location>
        <begin position="1512"/>
        <end position="1535"/>
    </location>
</feature>
<dbReference type="InterPro" id="IPR017850">
    <property type="entry name" value="Alkaline_phosphatase_core_sf"/>
</dbReference>
<dbReference type="InterPro" id="IPR002591">
    <property type="entry name" value="Phosphodiest/P_Trfase"/>
</dbReference>
<feature type="transmembrane region" description="Helical" evidence="13">
    <location>
        <begin position="1428"/>
        <end position="1445"/>
    </location>
</feature>
<keyword evidence="8" id="KW-0256">Endoplasmic reticulum</keyword>
<dbReference type="Gene3D" id="3.40.720.10">
    <property type="entry name" value="Alkaline Phosphatase, subunit A"/>
    <property type="match status" value="1"/>
</dbReference>
<feature type="transmembrane region" description="Helical" evidence="13">
    <location>
        <begin position="1249"/>
        <end position="1270"/>
    </location>
</feature>
<evidence type="ECO:0000256" key="2">
    <source>
        <dbReference type="ARBA" id="ARBA00004687"/>
    </source>
</evidence>
<protein>
    <recommendedName>
        <fullName evidence="4">GPI ethanolamine phosphate transferase 1</fullName>
    </recommendedName>
</protein>
<keyword evidence="11" id="KW-0325">Glycoprotein</keyword>
<accession>A0A2U1IY67</accession>
<dbReference type="Pfam" id="PF03009">
    <property type="entry name" value="GDPD"/>
    <property type="match status" value="1"/>
</dbReference>
<gene>
    <name evidence="15" type="ORF">BB558_006280</name>
</gene>
<dbReference type="Gene3D" id="3.20.20.190">
    <property type="entry name" value="Phosphatidylinositol (PI) phosphodiesterase"/>
    <property type="match status" value="1"/>
</dbReference>
<feature type="transmembrane region" description="Helical" evidence="13">
    <location>
        <begin position="1547"/>
        <end position="1566"/>
    </location>
</feature>
<dbReference type="PROSITE" id="PS51704">
    <property type="entry name" value="GP_PDE"/>
    <property type="match status" value="1"/>
</dbReference>
<feature type="transmembrane region" description="Helical" evidence="13">
    <location>
        <begin position="1402"/>
        <end position="1421"/>
    </location>
</feature>
<dbReference type="Pfam" id="PF01663">
    <property type="entry name" value="Phosphodiest"/>
    <property type="match status" value="1"/>
</dbReference>
<keyword evidence="10 13" id="KW-0472">Membrane</keyword>
<dbReference type="EMBL" id="MBFU01000745">
    <property type="protein sequence ID" value="PVZ97748.1"/>
    <property type="molecule type" value="Genomic_DNA"/>
</dbReference>
<comment type="similarity">
    <text evidence="3">Belongs to the PIGG/PIGN/PIGO family. PIGN subfamily.</text>
</comment>
<proteinExistence type="inferred from homology"/>
<dbReference type="InterPro" id="IPR007070">
    <property type="entry name" value="GPI_EtnP_transferase_1"/>
</dbReference>
<keyword evidence="7 13" id="KW-0812">Transmembrane</keyword>
<comment type="subcellular location">
    <subcellularLocation>
        <location evidence="1">Endoplasmic reticulum membrane</location>
        <topology evidence="1">Multi-pass membrane protein</topology>
    </subcellularLocation>
</comment>
<dbReference type="GO" id="GO:0005789">
    <property type="term" value="C:endoplasmic reticulum membrane"/>
    <property type="evidence" value="ECO:0007669"/>
    <property type="project" value="UniProtKB-SubCell"/>
</dbReference>
<dbReference type="InterPro" id="IPR017946">
    <property type="entry name" value="PLC-like_Pdiesterase_TIM-brl"/>
</dbReference>
<comment type="function">
    <text evidence="12">Ethanolamine phosphate transferase involved in glycosylphosphatidylinositol-anchor biosynthesis. Transfers ethanolamine phosphate to the first alpha-1,4-linked mannose of the glycosylphosphatidylinositol precursor of GPI-anchor.</text>
</comment>
<evidence type="ECO:0000256" key="7">
    <source>
        <dbReference type="ARBA" id="ARBA00022692"/>
    </source>
</evidence>
<organism evidence="15 16">
    <name type="scientific">Smittium angustum</name>
    <dbReference type="NCBI Taxonomy" id="133377"/>
    <lineage>
        <taxon>Eukaryota</taxon>
        <taxon>Fungi</taxon>
        <taxon>Fungi incertae sedis</taxon>
        <taxon>Zoopagomycota</taxon>
        <taxon>Kickxellomycotina</taxon>
        <taxon>Harpellomycetes</taxon>
        <taxon>Harpellales</taxon>
        <taxon>Legeriomycetaceae</taxon>
        <taxon>Smittium</taxon>
    </lineage>
</organism>
<comment type="pathway">
    <text evidence="2">Glycolipid biosynthesis; glycosylphosphatidylinositol-anchor biosynthesis.</text>
</comment>
<evidence type="ECO:0000256" key="9">
    <source>
        <dbReference type="ARBA" id="ARBA00022989"/>
    </source>
</evidence>
<dbReference type="UniPathway" id="UPA00196"/>
<evidence type="ECO:0000256" key="6">
    <source>
        <dbReference type="ARBA" id="ARBA00022679"/>
    </source>
</evidence>
<keyword evidence="9 13" id="KW-1133">Transmembrane helix</keyword>
<evidence type="ECO:0000256" key="12">
    <source>
        <dbReference type="ARBA" id="ARBA00024850"/>
    </source>
</evidence>
<dbReference type="GO" id="GO:0006506">
    <property type="term" value="P:GPI anchor biosynthetic process"/>
    <property type="evidence" value="ECO:0007669"/>
    <property type="project" value="UniProtKB-UniPathway"/>
</dbReference>
<reference evidence="15 16" key="1">
    <citation type="journal article" date="2018" name="MBio">
        <title>Comparative Genomics Reveals the Core Gene Toolbox for the Fungus-Insect Symbiosis.</title>
        <authorList>
            <person name="Wang Y."/>
            <person name="Stata M."/>
            <person name="Wang W."/>
            <person name="Stajich J.E."/>
            <person name="White M.M."/>
            <person name="Moncalvo J.M."/>
        </authorList>
    </citation>
    <scope>NUCLEOTIDE SEQUENCE [LARGE SCALE GENOMIC DNA]</scope>
    <source>
        <strain evidence="15 16">AUS-126-30</strain>
    </source>
</reference>
<dbReference type="SUPFAM" id="SSF53649">
    <property type="entry name" value="Alkaline phosphatase-like"/>
    <property type="match status" value="1"/>
</dbReference>
<evidence type="ECO:0000256" key="10">
    <source>
        <dbReference type="ARBA" id="ARBA00023136"/>
    </source>
</evidence>
<evidence type="ECO:0000256" key="4">
    <source>
        <dbReference type="ARBA" id="ARBA00020831"/>
    </source>
</evidence>
<dbReference type="FunFam" id="3.40.720.10:FF:000015">
    <property type="entry name" value="GPI ethanolamine phosphate transferase 1"/>
    <property type="match status" value="1"/>
</dbReference>
<feature type="transmembrane region" description="Helical" evidence="13">
    <location>
        <begin position="1377"/>
        <end position="1396"/>
    </location>
</feature>
<dbReference type="PROSITE" id="PS50007">
    <property type="entry name" value="PIPLC_X_DOMAIN"/>
    <property type="match status" value="1"/>
</dbReference>
<dbReference type="Proteomes" id="UP000245591">
    <property type="component" value="Unassembled WGS sequence"/>
</dbReference>
<feature type="domain" description="GP-PDE" evidence="14">
    <location>
        <begin position="529"/>
        <end position="843"/>
    </location>
</feature>
<dbReference type="InterPro" id="IPR017852">
    <property type="entry name" value="GPI_EtnP_transferase_1_C"/>
</dbReference>
<evidence type="ECO:0000256" key="11">
    <source>
        <dbReference type="ARBA" id="ARBA00023180"/>
    </source>
</evidence>
<sequence>MNPTEPQLQEIIDPKLFLLRKALFLTTHFGLWEESCINQIEQDLLELDSLILKQAEENISVAASFVKTIPAQNEKADLIINQLNTSIRNKWDFQDLWKKLISIQSFHGVSRTTGLFKSSLQEGFKTINQINIAIENLRQHSGKYVPTSKDLTLLAISQDNLDYLTKANQMDNQFTLGSFMGFSLLDISALYQCQAVTDQLIILATENNTFNSIKNTLFMNSLSSVDIALLFGHLSYGKQLYSKLGSLDSNVKENNAFYSYNRQNSFMSCCKKGIENPGTNDILIRLSIHKSNSELQEQEKRPSKDYYSYLRETNKPTSKGIDFPEPSIYCLTQMKRDTKNEEFAYCKRRALVKNWENLMSEIPQQTSFYFKPGIEYKIFIKEVKINGTLFITQMDIETNKPEHNFNSNDDDCCFEIPTTTQESNDNDQDNIIRSGYYHPFSETHDIAMILKNREKKNTQFGMVEGAIFLRGNSSHDNQFLNISSLVSYPVTSGEILKYSQICKSKNIKDTDKNYKSPGLRLKDEYDDSTFICGHRGLGMNRDYRKGDASLQLGENTIVSMKEAIKVGAKMVEFDIQVTKDHVPVIYHDYTVTETGLKLFVGDLLSKEFTGINQSIKNNCGSNVIRRSTSSGNISEMNDLWKSSLKKTDDSKKFKGNGITTIFSDFTTLETVFEEMPSDAGFNLEIKYPIIDEIDWHQFENAYEINFFVDTIINQIFKSLVKKDRTIVLSSFHPGICSLLSHKIGHLVPVLFLTLGGIYNALNPGCNSIAQAMSTVNQYELSGIVSESGIYATSPRLISLLNRAGMFTSSYGSNNNVAEHVEIQRKYGMNMIIVDKVSNAVKVIRKTDGLRVDKLMEPYKNETNPNQKYLAPYLHDIIRGNGSFGISHTRVPTESRPGHVALIAGFYEDVSAVTKGWKMNPVEFDSVFNQSTHTWSFGSPDILPMFAHGASDKNKVETIMYPPDLENFAENAEHLDEFVFSKVDDMFKNAKTDFTLKTGLNQDGIVIFMHLLGIDTNGHGFRPHSSEYLNNIVLVDKIVQKTVKIVEDFYGNDGKTSYLFTADHGMGDRGVHGDGHPDNTMTPIIAWGAGVAKSPKLPHDSVFKGHDEISKNWKLEEYERKDINQADIAPLMSTLIGIPFPMNSVGHLPLSYIDEGEEFKANALFVNAKQILEQFEIKQDEKEKTRLGFTPFEPLSSVHENTSGRLSRIRQAIYKRDFSDAISQCNEAIELGLLGLRYYQKYDWVYLKSVVAAGYLGWIVFSLMFIFKIYIMDNPNAVKSHSHMGSSLPKTNTNLLSDDSADPESQEGEFEVWGPVQYFSIVPLVVLLFFVLSIQNVPYIYYTYIGFPVFFWIETFRQLPHTLNFAMKSNIFEAKDKGYLTAISCIVALEIIVFGYYDRRVYTAAMLILSVAWIFVVPKGVIYSNKLAIVGWVVSCVATSIFTLLPVEKGESIILCAIGGISITMVGIFACMNSRYFLDVEEYGGSKMSKNISSGSKQTIKNRAASEYKKNQAFLALQTFLVFFATIVVISTSISLKNKTGLPIINQYISWTLLFSSTAVPLAHFFLSNGEYGDQHYLHRMLTIFLAFATPMVLLTISYESLFYMFLSGTLFSWLHLERAIYNSKSSNLLLTNISPRLSDIQDSFRNKSEKQDLNRVVGSNEMGSVKSSLNKQKSRKPHIDDNIQSIFNDVVVALQDIYTILCGIVCIFDYKHDT</sequence>
<dbReference type="PANTHER" id="PTHR12250:SF0">
    <property type="entry name" value="GPI ETHANOLAMINE PHOSPHATE TRANSFERASE 1"/>
    <property type="match status" value="1"/>
</dbReference>